<sequence>MNICKQGPPFALLLSAKGEPKDQRKKQDYTFLVSMTI</sequence>
<dbReference type="EMBL" id="GBRH01224911">
    <property type="protein sequence ID" value="JAD72984.1"/>
    <property type="molecule type" value="Transcribed_RNA"/>
</dbReference>
<proteinExistence type="predicted"/>
<protein>
    <submittedName>
        <fullName evidence="1">Uncharacterized protein</fullName>
    </submittedName>
</protein>
<name>A0A0A9C9I6_ARUDO</name>
<accession>A0A0A9C9I6</accession>
<reference evidence="1" key="2">
    <citation type="journal article" date="2015" name="Data Brief">
        <title>Shoot transcriptome of the giant reed, Arundo donax.</title>
        <authorList>
            <person name="Barrero R.A."/>
            <person name="Guerrero F.D."/>
            <person name="Moolhuijzen P."/>
            <person name="Goolsby J.A."/>
            <person name="Tidwell J."/>
            <person name="Bellgard S.E."/>
            <person name="Bellgard M.I."/>
        </authorList>
    </citation>
    <scope>NUCLEOTIDE SEQUENCE</scope>
    <source>
        <tissue evidence="1">Shoot tissue taken approximately 20 cm above the soil surface</tissue>
    </source>
</reference>
<evidence type="ECO:0000313" key="1">
    <source>
        <dbReference type="EMBL" id="JAD72984.1"/>
    </source>
</evidence>
<organism evidence="1">
    <name type="scientific">Arundo donax</name>
    <name type="common">Giant reed</name>
    <name type="synonym">Donax arundinaceus</name>
    <dbReference type="NCBI Taxonomy" id="35708"/>
    <lineage>
        <taxon>Eukaryota</taxon>
        <taxon>Viridiplantae</taxon>
        <taxon>Streptophyta</taxon>
        <taxon>Embryophyta</taxon>
        <taxon>Tracheophyta</taxon>
        <taxon>Spermatophyta</taxon>
        <taxon>Magnoliopsida</taxon>
        <taxon>Liliopsida</taxon>
        <taxon>Poales</taxon>
        <taxon>Poaceae</taxon>
        <taxon>PACMAD clade</taxon>
        <taxon>Arundinoideae</taxon>
        <taxon>Arundineae</taxon>
        <taxon>Arundo</taxon>
    </lineage>
</organism>
<reference evidence="1" key="1">
    <citation type="submission" date="2014-09" db="EMBL/GenBank/DDBJ databases">
        <authorList>
            <person name="Magalhaes I.L.F."/>
            <person name="Oliveira U."/>
            <person name="Santos F.R."/>
            <person name="Vidigal T.H.D.A."/>
            <person name="Brescovit A.D."/>
            <person name="Santos A.J."/>
        </authorList>
    </citation>
    <scope>NUCLEOTIDE SEQUENCE</scope>
    <source>
        <tissue evidence="1">Shoot tissue taken approximately 20 cm above the soil surface</tissue>
    </source>
</reference>
<dbReference type="AlphaFoldDB" id="A0A0A9C9I6"/>